<keyword evidence="1" id="KW-0547">Nucleotide-binding</keyword>
<dbReference type="STRING" id="154538.A0A1M2VGS9"/>
<proteinExistence type="predicted"/>
<dbReference type="OrthoDB" id="5327923at2759"/>
<evidence type="ECO:0000256" key="2">
    <source>
        <dbReference type="SAM" id="MobiDB-lite"/>
    </source>
</evidence>
<comment type="caution">
    <text evidence="3">The sequence shown here is derived from an EMBL/GenBank/DDBJ whole genome shotgun (WGS) entry which is preliminary data.</text>
</comment>
<dbReference type="GO" id="GO:0005524">
    <property type="term" value="F:ATP binding"/>
    <property type="evidence" value="ECO:0007669"/>
    <property type="project" value="UniProtKB-UniRule"/>
</dbReference>
<dbReference type="OMA" id="HSDFMCY"/>
<feature type="binding site" evidence="1">
    <location>
        <position position="455"/>
    </location>
    <ligand>
        <name>ATP</name>
        <dbReference type="ChEBI" id="CHEBI:30616"/>
    </ligand>
</feature>
<dbReference type="PROSITE" id="PS00107">
    <property type="entry name" value="PROTEIN_KINASE_ATP"/>
    <property type="match status" value="1"/>
</dbReference>
<name>A0A1M2VGS9_TRAPU</name>
<sequence length="665" mass="74636">MFRDSEGRVRFTRYTVKRDPNGVVIQRSNPYRGLRTPNGLIWAHYLNEFVYIPRVPSVPNYVTTWSRSMVKALGENYDEIEGMWEAPLVPPRVIRPWPVLKLPVGHPAQPDPPLGAVEEGCKWEHSDFMCYHIRADSADVPECDPDKSVSMYTQRVPRRCPADASQECSGRVIFNEDADLANNGQDMRYDFLWCKHFKSRLDAEDIEDRYRTIARAVTEMTMEGIIADENGVQFTSKPQFTAQDGRPSTMTVDKDVYKIRERSWSGTSTPRSGISTPSSAFSSPRLDPTTSGDGDGDADVQKDGTAASEDTMSIDALDLNADASSSTGTDQMVTPKEALLNTDPFSTDGLPKLEEFISDGFLPDVLLVHDPDHTTRHKQAASEPVKYKRVIYQLPNAANVEAAEAKTEANVAHLHLRKTNRLGTGHHSEVYSAPLTLPPPLSAHSRSGQVTVAAKLAFPRCTAHTLLHNEARTYAQFPKHMQEHYCGYNVVPPCRFPVPVGPVVPKYFGFYLPVGEDGNVIWRDEEGAKHSECSEENGCKVRWLSPILLMEQCGEPVEPAKFTVDQRTECFSLVLRLHELHITQGSFYVRNIMIQPGPLRFPPARRSFSRPSFRIIDFGRARSLDQLLAGKEETGRAGVISELQRALWDEEKQARDELLIEECGF</sequence>
<accession>A0A1M2VGS9</accession>
<keyword evidence="1" id="KW-0067">ATP-binding</keyword>
<evidence type="ECO:0000256" key="1">
    <source>
        <dbReference type="PROSITE-ProRule" id="PRU10141"/>
    </source>
</evidence>
<feature type="region of interest" description="Disordered" evidence="2">
    <location>
        <begin position="261"/>
        <end position="345"/>
    </location>
</feature>
<evidence type="ECO:0000313" key="4">
    <source>
        <dbReference type="Proteomes" id="UP000184267"/>
    </source>
</evidence>
<gene>
    <name evidence="3" type="ORF">TRAPUB_2319</name>
</gene>
<organism evidence="3 4">
    <name type="scientific">Trametes pubescens</name>
    <name type="common">White-rot fungus</name>
    <dbReference type="NCBI Taxonomy" id="154538"/>
    <lineage>
        <taxon>Eukaryota</taxon>
        <taxon>Fungi</taxon>
        <taxon>Dikarya</taxon>
        <taxon>Basidiomycota</taxon>
        <taxon>Agaricomycotina</taxon>
        <taxon>Agaricomycetes</taxon>
        <taxon>Polyporales</taxon>
        <taxon>Polyporaceae</taxon>
        <taxon>Trametes</taxon>
    </lineage>
</organism>
<keyword evidence="4" id="KW-1185">Reference proteome</keyword>
<dbReference type="AlphaFoldDB" id="A0A1M2VGS9"/>
<dbReference type="Proteomes" id="UP000184267">
    <property type="component" value="Unassembled WGS sequence"/>
</dbReference>
<protein>
    <recommendedName>
        <fullName evidence="5">Protein kinase domain-containing protein</fullName>
    </recommendedName>
</protein>
<dbReference type="EMBL" id="MNAD01001255">
    <property type="protein sequence ID" value="OJT06802.1"/>
    <property type="molecule type" value="Genomic_DNA"/>
</dbReference>
<reference evidence="3 4" key="1">
    <citation type="submission" date="2016-10" db="EMBL/GenBank/DDBJ databases">
        <title>Genome sequence of the basidiomycete white-rot fungus Trametes pubescens.</title>
        <authorList>
            <person name="Makela M.R."/>
            <person name="Granchi Z."/>
            <person name="Peng M."/>
            <person name="De Vries R.P."/>
            <person name="Grigoriev I."/>
            <person name="Riley R."/>
            <person name="Hilden K."/>
        </authorList>
    </citation>
    <scope>NUCLEOTIDE SEQUENCE [LARGE SCALE GENOMIC DNA]</scope>
    <source>
        <strain evidence="3 4">FBCC735</strain>
    </source>
</reference>
<dbReference type="InterPro" id="IPR017441">
    <property type="entry name" value="Protein_kinase_ATP_BS"/>
</dbReference>
<evidence type="ECO:0000313" key="3">
    <source>
        <dbReference type="EMBL" id="OJT06802.1"/>
    </source>
</evidence>
<evidence type="ECO:0008006" key="5">
    <source>
        <dbReference type="Google" id="ProtNLM"/>
    </source>
</evidence>
<feature type="compositionally biased region" description="Polar residues" evidence="2">
    <location>
        <begin position="322"/>
        <end position="332"/>
    </location>
</feature>
<feature type="compositionally biased region" description="Polar residues" evidence="2">
    <location>
        <begin position="264"/>
        <end position="292"/>
    </location>
</feature>